<feature type="binding site" evidence="9">
    <location>
        <position position="246"/>
    </location>
    <ligand>
        <name>K(+)</name>
        <dbReference type="ChEBI" id="CHEBI:29103"/>
    </ligand>
</feature>
<evidence type="ECO:0000256" key="7">
    <source>
        <dbReference type="ARBA" id="ARBA00022958"/>
    </source>
</evidence>
<comment type="caution">
    <text evidence="9">Lacks conserved residue(s) required for the propagation of feature annotation.</text>
</comment>
<evidence type="ECO:0000256" key="8">
    <source>
        <dbReference type="ARBA" id="ARBA00023277"/>
    </source>
</evidence>
<evidence type="ECO:0000313" key="11">
    <source>
        <dbReference type="EMBL" id="QLY40811.1"/>
    </source>
</evidence>
<comment type="function">
    <text evidence="9">Catalyzes the phosphorylation of ribose at O-5 in a reaction requiring ATP and magnesium. The resulting D-ribose-5-phosphate can then be used either for sythesis of nucleotides, histidine, and tryptophan, or as a component of the pentose phosphate pathway.</text>
</comment>
<evidence type="ECO:0000256" key="5">
    <source>
        <dbReference type="ARBA" id="ARBA00022840"/>
    </source>
</evidence>
<comment type="activity regulation">
    <text evidence="9">Activated by a monovalent cation that binds near, but not in, the active site. The most likely occupant of the site in vivo is potassium. Ion binding induces a conformational change that may alter substrate affinity.</text>
</comment>
<evidence type="ECO:0000256" key="4">
    <source>
        <dbReference type="ARBA" id="ARBA00022777"/>
    </source>
</evidence>
<protein>
    <recommendedName>
        <fullName evidence="9">Ribokinase</fullName>
        <shortName evidence="9">RK</shortName>
        <ecNumber evidence="9">2.7.1.15</ecNumber>
    </recommendedName>
</protein>
<dbReference type="InterPro" id="IPR002139">
    <property type="entry name" value="Ribo/fructo_kinase"/>
</dbReference>
<feature type="domain" description="Carbohydrate kinase PfkB" evidence="10">
    <location>
        <begin position="2"/>
        <end position="293"/>
    </location>
</feature>
<dbReference type="EMBL" id="CP051151">
    <property type="protein sequence ID" value="QLY40811.1"/>
    <property type="molecule type" value="Genomic_DNA"/>
</dbReference>
<keyword evidence="12" id="KW-1185">Reference proteome</keyword>
<gene>
    <name evidence="9" type="primary">rbsK</name>
    <name evidence="11" type="ORF">HF295_08065</name>
</gene>
<feature type="binding site" evidence="9">
    <location>
        <begin position="12"/>
        <end position="14"/>
    </location>
    <ligand>
        <name>substrate</name>
    </ligand>
</feature>
<name>A0A7L6N5G9_9MOLU</name>
<comment type="subunit">
    <text evidence="9">Homodimer.</text>
</comment>
<evidence type="ECO:0000256" key="6">
    <source>
        <dbReference type="ARBA" id="ARBA00022842"/>
    </source>
</evidence>
<dbReference type="RefSeq" id="WP_312031660.1">
    <property type="nucleotide sequence ID" value="NZ_CP051151.1"/>
</dbReference>
<dbReference type="KEGG" id="tbk:HF295_08065"/>
<proteinExistence type="inferred from homology"/>
<dbReference type="HAMAP" id="MF_01987">
    <property type="entry name" value="Ribokinase"/>
    <property type="match status" value="1"/>
</dbReference>
<dbReference type="SUPFAM" id="SSF53613">
    <property type="entry name" value="Ribokinase-like"/>
    <property type="match status" value="1"/>
</dbReference>
<keyword evidence="5 9" id="KW-0067">ATP-binding</keyword>
<keyword evidence="7 9" id="KW-0630">Potassium</keyword>
<evidence type="ECO:0000313" key="12">
    <source>
        <dbReference type="Proteomes" id="UP000512167"/>
    </source>
</evidence>
<dbReference type="EC" id="2.7.1.15" evidence="9"/>
<feature type="binding site" evidence="9">
    <location>
        <position position="285"/>
    </location>
    <ligand>
        <name>K(+)</name>
        <dbReference type="ChEBI" id="CHEBI:29103"/>
    </ligand>
</feature>
<dbReference type="InterPro" id="IPR011877">
    <property type="entry name" value="Ribokinase"/>
</dbReference>
<dbReference type="GO" id="GO:0046872">
    <property type="term" value="F:metal ion binding"/>
    <property type="evidence" value="ECO:0007669"/>
    <property type="project" value="UniProtKB-KW"/>
</dbReference>
<feature type="active site" description="Proton acceptor" evidence="9">
    <location>
        <position position="252"/>
    </location>
</feature>
<keyword evidence="9" id="KW-0963">Cytoplasm</keyword>
<feature type="binding site" evidence="9">
    <location>
        <position position="185"/>
    </location>
    <ligand>
        <name>ATP</name>
        <dbReference type="ChEBI" id="CHEBI:30616"/>
    </ligand>
</feature>
<organism evidence="11 12">
    <name type="scientific">Hujiaoplasma nucleasis</name>
    <dbReference type="NCBI Taxonomy" id="2725268"/>
    <lineage>
        <taxon>Bacteria</taxon>
        <taxon>Bacillati</taxon>
        <taxon>Mycoplasmatota</taxon>
        <taxon>Mollicutes</taxon>
        <taxon>Candidatus Izemoplasmatales</taxon>
        <taxon>Hujiaoplasmataceae</taxon>
        <taxon>Hujiaoplasma</taxon>
    </lineage>
</organism>
<feature type="binding site" evidence="9">
    <location>
        <position position="252"/>
    </location>
    <ligand>
        <name>substrate</name>
    </ligand>
</feature>
<dbReference type="PANTHER" id="PTHR10584:SF166">
    <property type="entry name" value="RIBOKINASE"/>
    <property type="match status" value="1"/>
</dbReference>
<dbReference type="InterPro" id="IPR011611">
    <property type="entry name" value="PfkB_dom"/>
</dbReference>
<comment type="cofactor">
    <cofactor evidence="9">
        <name>Mg(2+)</name>
        <dbReference type="ChEBI" id="CHEBI:18420"/>
    </cofactor>
    <text evidence="9">Requires a divalent cation, most likely magnesium in vivo, as an electrophilic catalyst to aid phosphoryl group transfer. It is the chelate of the metal and the nucleotide that is the actual substrate.</text>
</comment>
<evidence type="ECO:0000256" key="1">
    <source>
        <dbReference type="ARBA" id="ARBA00022679"/>
    </source>
</evidence>
<evidence type="ECO:0000256" key="3">
    <source>
        <dbReference type="ARBA" id="ARBA00022741"/>
    </source>
</evidence>
<dbReference type="CDD" id="cd01174">
    <property type="entry name" value="ribokinase"/>
    <property type="match status" value="1"/>
</dbReference>
<dbReference type="Gene3D" id="3.40.1190.20">
    <property type="match status" value="1"/>
</dbReference>
<reference evidence="11 12" key="1">
    <citation type="submission" date="2020-04" db="EMBL/GenBank/DDBJ databases">
        <authorList>
            <person name="Zheng R.K."/>
            <person name="Sun C.M."/>
        </authorList>
    </citation>
    <scope>NUCLEOTIDE SEQUENCE [LARGE SCALE GENOMIC DNA]</scope>
    <source>
        <strain evidence="12">zrk29</strain>
    </source>
</reference>
<feature type="binding site" evidence="9">
    <location>
        <begin position="40"/>
        <end position="44"/>
    </location>
    <ligand>
        <name>substrate</name>
    </ligand>
</feature>
<comment type="subcellular location">
    <subcellularLocation>
        <location evidence="9">Cytoplasm</location>
    </subcellularLocation>
</comment>
<evidence type="ECO:0000256" key="2">
    <source>
        <dbReference type="ARBA" id="ARBA00022723"/>
    </source>
</evidence>
<dbReference type="InterPro" id="IPR029056">
    <property type="entry name" value="Ribokinase-like"/>
</dbReference>
<dbReference type="Proteomes" id="UP000512167">
    <property type="component" value="Chromosome"/>
</dbReference>
<comment type="pathway">
    <text evidence="9">Carbohydrate metabolism; D-ribose degradation; D-ribose 5-phosphate from beta-D-ribopyranose: step 2/2.</text>
</comment>
<dbReference type="PANTHER" id="PTHR10584">
    <property type="entry name" value="SUGAR KINASE"/>
    <property type="match status" value="1"/>
</dbReference>
<comment type="similarity">
    <text evidence="9">Belongs to the carbohydrate kinase PfkB family. Ribokinase subfamily.</text>
</comment>
<comment type="catalytic activity">
    <reaction evidence="9">
        <text>D-ribose + ATP = D-ribose 5-phosphate + ADP + H(+)</text>
        <dbReference type="Rhea" id="RHEA:13697"/>
        <dbReference type="ChEBI" id="CHEBI:15378"/>
        <dbReference type="ChEBI" id="CHEBI:30616"/>
        <dbReference type="ChEBI" id="CHEBI:47013"/>
        <dbReference type="ChEBI" id="CHEBI:78346"/>
        <dbReference type="ChEBI" id="CHEBI:456216"/>
        <dbReference type="EC" id="2.7.1.15"/>
    </reaction>
</comment>
<feature type="binding site" evidence="9">
    <location>
        <position position="248"/>
    </location>
    <ligand>
        <name>K(+)</name>
        <dbReference type="ChEBI" id="CHEBI:29103"/>
    </ligand>
</feature>
<keyword evidence="4 9" id="KW-0418">Kinase</keyword>
<dbReference type="Pfam" id="PF00294">
    <property type="entry name" value="PfkB"/>
    <property type="match status" value="1"/>
</dbReference>
<feature type="binding site" evidence="9">
    <location>
        <begin position="220"/>
        <end position="225"/>
    </location>
    <ligand>
        <name>ATP</name>
        <dbReference type="ChEBI" id="CHEBI:30616"/>
    </ligand>
</feature>
<accession>A0A7L6N5G9</accession>
<keyword evidence="1 9" id="KW-0808">Transferase</keyword>
<dbReference type="GO" id="GO:0019303">
    <property type="term" value="P:D-ribose catabolic process"/>
    <property type="evidence" value="ECO:0007669"/>
    <property type="project" value="UniProtKB-UniRule"/>
</dbReference>
<feature type="binding site" evidence="9">
    <location>
        <position position="141"/>
    </location>
    <ligand>
        <name>substrate</name>
    </ligand>
</feature>
<evidence type="ECO:0000259" key="10">
    <source>
        <dbReference type="Pfam" id="PF00294"/>
    </source>
</evidence>
<dbReference type="GO" id="GO:0004747">
    <property type="term" value="F:ribokinase activity"/>
    <property type="evidence" value="ECO:0007669"/>
    <property type="project" value="UniProtKB-UniRule"/>
</dbReference>
<evidence type="ECO:0000256" key="9">
    <source>
        <dbReference type="HAMAP-Rule" id="MF_01987"/>
    </source>
</evidence>
<dbReference type="AlphaFoldDB" id="A0A7L6N5G9"/>
<feature type="binding site" evidence="9">
    <location>
        <position position="287"/>
    </location>
    <ligand>
        <name>K(+)</name>
        <dbReference type="ChEBI" id="CHEBI:29103"/>
    </ligand>
</feature>
<dbReference type="UniPathway" id="UPA00916">
    <property type="reaction ID" value="UER00889"/>
</dbReference>
<keyword evidence="6 9" id="KW-0460">Magnesium</keyword>
<dbReference type="PRINTS" id="PR00990">
    <property type="entry name" value="RIBOKINASE"/>
</dbReference>
<sequence length="306" mass="34224">MMKQLFVLGSMNIDLIYKMKRLAKVGESMFADDFLTLPGGKGANQAIAASKQGIQTWMLGSLGQDEFGFSVSESLKKFSVKTHYIDKVSDFPTGTACILMEEFDNRILVYPGANHVQDFNKIQKCIIDNGHINDVLLMQLEIPMKTIKDALELAKAHKMITVVNAAPFDSQIKPLLNMVDILIVNETEAEALLDRKIIFDQIKEYLEEILDLGPSEVIMTLGKQGSYYINKDTMIFTKSYEVPVIDTTGAGDAYIGCFVANRMLGYKLEESLDKASICGALTCKKLGVHKAIPDKKEIEEFKRRMI</sequence>
<feature type="binding site" evidence="9">
    <location>
        <begin position="251"/>
        <end position="252"/>
    </location>
    <ligand>
        <name>ATP</name>
        <dbReference type="ChEBI" id="CHEBI:30616"/>
    </ligand>
</feature>
<keyword evidence="2 9" id="KW-0479">Metal-binding</keyword>
<keyword evidence="8 9" id="KW-0119">Carbohydrate metabolism</keyword>
<dbReference type="GO" id="GO:0005524">
    <property type="term" value="F:ATP binding"/>
    <property type="evidence" value="ECO:0007669"/>
    <property type="project" value="UniProtKB-UniRule"/>
</dbReference>
<feature type="binding site" evidence="9">
    <location>
        <position position="282"/>
    </location>
    <ligand>
        <name>K(+)</name>
        <dbReference type="ChEBI" id="CHEBI:29103"/>
    </ligand>
</feature>
<keyword evidence="3 9" id="KW-0547">Nucleotide-binding</keyword>
<dbReference type="GO" id="GO:0005737">
    <property type="term" value="C:cytoplasm"/>
    <property type="evidence" value="ECO:0007669"/>
    <property type="project" value="UniProtKB-SubCell"/>
</dbReference>